<comment type="caution">
    <text evidence="1">The sequence shown here is derived from an EMBL/GenBank/DDBJ whole genome shotgun (WGS) entry which is preliminary data.</text>
</comment>
<proteinExistence type="predicted"/>
<accession>A0ACC0Z409</accession>
<dbReference type="Proteomes" id="UP001163603">
    <property type="component" value="Chromosome 3"/>
</dbReference>
<dbReference type="EMBL" id="CM047738">
    <property type="protein sequence ID" value="KAJ0045921.1"/>
    <property type="molecule type" value="Genomic_DNA"/>
</dbReference>
<keyword evidence="2" id="KW-1185">Reference proteome</keyword>
<evidence type="ECO:0000313" key="1">
    <source>
        <dbReference type="EMBL" id="KAJ0045921.1"/>
    </source>
</evidence>
<sequence length="254" mass="27672">MAASMVKLKLLIDTEGKRVLFAEAGKDFVDFLFDILSLPVGTVVKLLIGKSSMGCLDKLCESIENLDETYMQPNQDKNSVLHPEPSISATEIPLLLSHPHRESKTRKLYTCATTSVGSGGPVLVSRSTGSKFFSSTPNKHFNVSDVPNVLCPQCKASMSREVTYISPGGEKTEAVVEGGFVKGVVTYMVMDNLEVMPLSTISSITFLNKFNVKNLTALEERVVDFGREEGLKLLKASMECHNVLTSVFLANKSG</sequence>
<organism evidence="1 2">
    <name type="scientific">Pistacia integerrima</name>
    <dbReference type="NCBI Taxonomy" id="434235"/>
    <lineage>
        <taxon>Eukaryota</taxon>
        <taxon>Viridiplantae</taxon>
        <taxon>Streptophyta</taxon>
        <taxon>Embryophyta</taxon>
        <taxon>Tracheophyta</taxon>
        <taxon>Spermatophyta</taxon>
        <taxon>Magnoliopsida</taxon>
        <taxon>eudicotyledons</taxon>
        <taxon>Gunneridae</taxon>
        <taxon>Pentapetalae</taxon>
        <taxon>rosids</taxon>
        <taxon>malvids</taxon>
        <taxon>Sapindales</taxon>
        <taxon>Anacardiaceae</taxon>
        <taxon>Pistacia</taxon>
    </lineage>
</organism>
<evidence type="ECO:0000313" key="2">
    <source>
        <dbReference type="Proteomes" id="UP001163603"/>
    </source>
</evidence>
<gene>
    <name evidence="1" type="ORF">Pint_06198</name>
</gene>
<protein>
    <submittedName>
        <fullName evidence="1">Uncharacterized protein</fullName>
    </submittedName>
</protein>
<reference evidence="2" key="1">
    <citation type="journal article" date="2023" name="G3 (Bethesda)">
        <title>Genome assembly and association tests identify interacting loci associated with vigor, precocity, and sex in interspecific pistachio rootstocks.</title>
        <authorList>
            <person name="Palmer W."/>
            <person name="Jacygrad E."/>
            <person name="Sagayaradj S."/>
            <person name="Cavanaugh K."/>
            <person name="Han R."/>
            <person name="Bertier L."/>
            <person name="Beede B."/>
            <person name="Kafkas S."/>
            <person name="Golino D."/>
            <person name="Preece J."/>
            <person name="Michelmore R."/>
        </authorList>
    </citation>
    <scope>NUCLEOTIDE SEQUENCE [LARGE SCALE GENOMIC DNA]</scope>
</reference>
<name>A0ACC0Z409_9ROSI</name>